<sequence length="495" mass="54133">MKNCAYVTLPVDELAARARALVAAGGRFQGVYAWFPPASDAELRYVATLPGQETFHGWRVQVNGRPAPSLAAISPLLGWHEREVMEMSGVAFSGHPEPERLLTAFLPRTDRGPLEPAAAQGDSIAAKLPAPSLPAVSGKHVQLLPFGPVRADVLESAQFIFYYLGEGILHYHPNLFLKHRGMEKQFEGMDVGSATLLAERVTGIDSVAHTIAYVQAIEDAAECEVPHRARWIRLIVAELERIYNHLHYLGHLCHTTTLKVGEAQGKLLEERVKQINARASGSRFLRSLVWPGGVRHDLDLQTVNEGLEALKPQINQYIGLIERTTSHLDRLISTAPLSQKLAFDQGATGPIERASGVDRDLRRDHPYAAYRTLQPEVAVAQEGDAAARMRVRIAELRASIALVDKAIVEGLPEGPLSAACVPPTGAEGMGWSESPRGTVLYAVHLDAQGRLLRVKIKSPSFANWRVFPSTVHDSNMMDYAINEASFGLTISGCAR</sequence>
<dbReference type="InterPro" id="IPR001268">
    <property type="entry name" value="NADH_UbQ_OxRdtase_30kDa_su"/>
</dbReference>
<protein>
    <submittedName>
        <fullName evidence="6">Formate hydrogenlyase subunit 5</fullName>
    </submittedName>
</protein>
<accession>A0A6J5G8D5</accession>
<dbReference type="GO" id="GO:0016829">
    <property type="term" value="F:lyase activity"/>
    <property type="evidence" value="ECO:0007669"/>
    <property type="project" value="UniProtKB-KW"/>
</dbReference>
<dbReference type="Pfam" id="PF00329">
    <property type="entry name" value="Complex1_30kDa"/>
    <property type="match status" value="1"/>
</dbReference>
<feature type="domain" description="NADH:ubiquinone oxidoreductase 30kDa subunit" evidence="4">
    <location>
        <begin position="56"/>
        <end position="103"/>
    </location>
</feature>
<keyword evidence="6" id="KW-0456">Lyase</keyword>
<feature type="domain" description="NADH-quinone oxidoreductase subunit D" evidence="5">
    <location>
        <begin position="427"/>
        <end position="493"/>
    </location>
</feature>
<gene>
    <name evidence="6" type="primary">hycE_2</name>
    <name evidence="6" type="ORF">LMG28688_03792</name>
</gene>
<name>A0A6J5G8D5_9BURK</name>
<dbReference type="SUPFAM" id="SSF143243">
    <property type="entry name" value="Nqo5-like"/>
    <property type="match status" value="1"/>
</dbReference>
<dbReference type="InterPro" id="IPR037232">
    <property type="entry name" value="NADH_quin_OxRdtase_su_C/D-like"/>
</dbReference>
<dbReference type="GO" id="GO:0008137">
    <property type="term" value="F:NADH dehydrogenase (ubiquinone) activity"/>
    <property type="evidence" value="ECO:0007669"/>
    <property type="project" value="InterPro"/>
</dbReference>
<keyword evidence="1" id="KW-0560">Oxidoreductase</keyword>
<evidence type="ECO:0000256" key="3">
    <source>
        <dbReference type="PIRSR" id="PIRSR601501-1"/>
    </source>
</evidence>
<dbReference type="Proteomes" id="UP000494119">
    <property type="component" value="Unassembled WGS sequence"/>
</dbReference>
<keyword evidence="7" id="KW-1185">Reference proteome</keyword>
<dbReference type="GO" id="GO:0016651">
    <property type="term" value="F:oxidoreductase activity, acting on NAD(P)H"/>
    <property type="evidence" value="ECO:0007669"/>
    <property type="project" value="InterPro"/>
</dbReference>
<dbReference type="InterPro" id="IPR001135">
    <property type="entry name" value="NADH_Q_OxRdtase_suD"/>
</dbReference>
<dbReference type="InterPro" id="IPR029014">
    <property type="entry name" value="NiFe-Hase_large"/>
</dbReference>
<dbReference type="Pfam" id="PF00374">
    <property type="entry name" value="NiFeSe_Hases"/>
    <property type="match status" value="1"/>
</dbReference>
<organism evidence="6 7">
    <name type="scientific">Paraburkholderia caffeinitolerans</name>
    <dbReference type="NCBI Taxonomy" id="1723730"/>
    <lineage>
        <taxon>Bacteria</taxon>
        <taxon>Pseudomonadati</taxon>
        <taxon>Pseudomonadota</taxon>
        <taxon>Betaproteobacteria</taxon>
        <taxon>Burkholderiales</taxon>
        <taxon>Burkholderiaceae</taxon>
        <taxon>Paraburkholderia</taxon>
    </lineage>
</organism>
<dbReference type="RefSeq" id="WP_129564023.1">
    <property type="nucleotide sequence ID" value="NZ_CADIKL010000018.1"/>
</dbReference>
<evidence type="ECO:0000256" key="2">
    <source>
        <dbReference type="ARBA" id="ARBA00023027"/>
    </source>
</evidence>
<feature type="binding site" evidence="3">
    <location>
        <position position="456"/>
    </location>
    <ligand>
        <name>Mg(2+)</name>
        <dbReference type="ChEBI" id="CHEBI:18420"/>
    </ligand>
</feature>
<dbReference type="Gene3D" id="3.30.460.80">
    <property type="entry name" value="NADH:ubiquinone oxidoreductase, 30kDa subunit"/>
    <property type="match status" value="1"/>
</dbReference>
<dbReference type="GO" id="GO:0016151">
    <property type="term" value="F:nickel cation binding"/>
    <property type="evidence" value="ECO:0007669"/>
    <property type="project" value="InterPro"/>
</dbReference>
<evidence type="ECO:0000313" key="6">
    <source>
        <dbReference type="EMBL" id="CAB3793694.1"/>
    </source>
</evidence>
<keyword evidence="3" id="KW-0479">Metal-binding</keyword>
<dbReference type="InterPro" id="IPR052197">
    <property type="entry name" value="ComplexI_49kDa-like"/>
</dbReference>
<dbReference type="AlphaFoldDB" id="A0A6J5G8D5"/>
<evidence type="ECO:0000259" key="4">
    <source>
        <dbReference type="Pfam" id="PF00329"/>
    </source>
</evidence>
<evidence type="ECO:0000256" key="1">
    <source>
        <dbReference type="ARBA" id="ARBA00023002"/>
    </source>
</evidence>
<proteinExistence type="predicted"/>
<feature type="binding site" evidence="3">
    <location>
        <position position="183"/>
    </location>
    <ligand>
        <name>Mg(2+)</name>
        <dbReference type="ChEBI" id="CHEBI:18420"/>
    </ligand>
</feature>
<dbReference type="GO" id="GO:0048038">
    <property type="term" value="F:quinone binding"/>
    <property type="evidence" value="ECO:0007669"/>
    <property type="project" value="InterPro"/>
</dbReference>
<evidence type="ECO:0000313" key="7">
    <source>
        <dbReference type="Proteomes" id="UP000494119"/>
    </source>
</evidence>
<dbReference type="InterPro" id="IPR001501">
    <property type="entry name" value="Ni-dep_hyd_lsu"/>
</dbReference>
<feature type="domain" description="NADH-quinone oxidoreductase subunit D" evidence="5">
    <location>
        <begin position="270"/>
        <end position="418"/>
    </location>
</feature>
<dbReference type="EMBL" id="CADIKL010000018">
    <property type="protein sequence ID" value="CAB3793694.1"/>
    <property type="molecule type" value="Genomic_DNA"/>
</dbReference>
<keyword evidence="2" id="KW-0520">NAD</keyword>
<dbReference type="PANTHER" id="PTHR43485">
    <property type="entry name" value="HYDROGENASE-4 COMPONENT G"/>
    <property type="match status" value="1"/>
</dbReference>
<dbReference type="GO" id="GO:0051287">
    <property type="term" value="F:NAD binding"/>
    <property type="evidence" value="ECO:0007669"/>
    <property type="project" value="InterPro"/>
</dbReference>
<evidence type="ECO:0000259" key="5">
    <source>
        <dbReference type="Pfam" id="PF00346"/>
    </source>
</evidence>
<dbReference type="PANTHER" id="PTHR43485:SF1">
    <property type="entry name" value="FORMATE HYDROGENLYASE SUBUNIT 5-RELATED"/>
    <property type="match status" value="1"/>
</dbReference>
<dbReference type="SUPFAM" id="SSF56762">
    <property type="entry name" value="HydB/Nqo4-like"/>
    <property type="match status" value="1"/>
</dbReference>
<dbReference type="Pfam" id="PF00346">
    <property type="entry name" value="Complex1_49kDa"/>
    <property type="match status" value="2"/>
</dbReference>
<reference evidence="6 7" key="1">
    <citation type="submission" date="2020-04" db="EMBL/GenBank/DDBJ databases">
        <authorList>
            <person name="De Canck E."/>
        </authorList>
    </citation>
    <scope>NUCLEOTIDE SEQUENCE [LARGE SCALE GENOMIC DNA]</scope>
    <source>
        <strain evidence="6 7">LMG 28688</strain>
    </source>
</reference>
<keyword evidence="3" id="KW-0460">Magnesium</keyword>
<dbReference type="Gene3D" id="1.10.645.10">
    <property type="entry name" value="Cytochrome-c3 Hydrogenase, chain B"/>
    <property type="match status" value="1"/>
</dbReference>